<feature type="compositionally biased region" description="Low complexity" evidence="9">
    <location>
        <begin position="185"/>
        <end position="196"/>
    </location>
</feature>
<comment type="similarity">
    <text evidence="1 8">Belongs to the RAP1 family.</text>
</comment>
<dbReference type="PANTHER" id="PTHR16466:SF6">
    <property type="entry name" value="TELOMERIC REPEAT-BINDING FACTOR 2-INTERACTING PROTEIN 1"/>
    <property type="match status" value="1"/>
</dbReference>
<dbReference type="GO" id="GO:0070187">
    <property type="term" value="C:shelterin complex"/>
    <property type="evidence" value="ECO:0007669"/>
    <property type="project" value="TreeGrafter"/>
</dbReference>
<dbReference type="InterPro" id="IPR021661">
    <property type="entry name" value="Rap1_C"/>
</dbReference>
<feature type="compositionally biased region" description="Acidic residues" evidence="9">
    <location>
        <begin position="332"/>
        <end position="355"/>
    </location>
</feature>
<organism evidence="11 12">
    <name type="scientific">Penicillium daleae</name>
    <dbReference type="NCBI Taxonomy" id="63821"/>
    <lineage>
        <taxon>Eukaryota</taxon>
        <taxon>Fungi</taxon>
        <taxon>Dikarya</taxon>
        <taxon>Ascomycota</taxon>
        <taxon>Pezizomycotina</taxon>
        <taxon>Eurotiomycetes</taxon>
        <taxon>Eurotiomycetidae</taxon>
        <taxon>Eurotiales</taxon>
        <taxon>Aspergillaceae</taxon>
        <taxon>Penicillium</taxon>
    </lineage>
</organism>
<comment type="caution">
    <text evidence="11">The sequence shown here is derived from an EMBL/GenBank/DDBJ whole genome shotgun (WGS) entry which is preliminary data.</text>
</comment>
<dbReference type="InterPro" id="IPR036420">
    <property type="entry name" value="BRCT_dom_sf"/>
</dbReference>
<dbReference type="PANTHER" id="PTHR16466">
    <property type="entry name" value="TELOMERE REPEAT-BINDING FACTOR 2-INTERACTING PROTEIN 1"/>
    <property type="match status" value="1"/>
</dbReference>
<dbReference type="Pfam" id="PF11626">
    <property type="entry name" value="Rap1_C"/>
    <property type="match status" value="1"/>
</dbReference>
<evidence type="ECO:0000256" key="6">
    <source>
        <dbReference type="ARBA" id="ARBA00023163"/>
    </source>
</evidence>
<dbReference type="RefSeq" id="XP_056769743.1">
    <property type="nucleotide sequence ID" value="XM_056905636.1"/>
</dbReference>
<accession>A0AAD6G633</accession>
<evidence type="ECO:0000256" key="1">
    <source>
        <dbReference type="ARBA" id="ARBA00010467"/>
    </source>
</evidence>
<evidence type="ECO:0000256" key="2">
    <source>
        <dbReference type="ARBA" id="ARBA00022454"/>
    </source>
</evidence>
<evidence type="ECO:0000256" key="8">
    <source>
        <dbReference type="RuleBase" id="RU367107"/>
    </source>
</evidence>
<dbReference type="Proteomes" id="UP001213681">
    <property type="component" value="Unassembled WGS sequence"/>
</dbReference>
<keyword evidence="5" id="KW-0010">Activator</keyword>
<proteinExistence type="inferred from homology"/>
<dbReference type="SUPFAM" id="SSF46689">
    <property type="entry name" value="Homeodomain-like"/>
    <property type="match status" value="1"/>
</dbReference>
<evidence type="ECO:0000313" key="12">
    <source>
        <dbReference type="Proteomes" id="UP001213681"/>
    </source>
</evidence>
<comment type="subunit">
    <text evidence="8">Homodimer.</text>
</comment>
<dbReference type="EMBL" id="JAPVEA010000002">
    <property type="protein sequence ID" value="KAJ5460701.1"/>
    <property type="molecule type" value="Genomic_DNA"/>
</dbReference>
<keyword evidence="4" id="KW-0805">Transcription regulation</keyword>
<dbReference type="InterPro" id="IPR038104">
    <property type="entry name" value="Rap1_C_sf"/>
</dbReference>
<keyword evidence="12" id="KW-1185">Reference proteome</keyword>
<dbReference type="GO" id="GO:0031848">
    <property type="term" value="P:protection from non-homologous end joining at telomere"/>
    <property type="evidence" value="ECO:0007669"/>
    <property type="project" value="TreeGrafter"/>
</dbReference>
<dbReference type="AlphaFoldDB" id="A0AAD6G633"/>
<dbReference type="InterPro" id="IPR015010">
    <property type="entry name" value="TERF2IP_Myb"/>
</dbReference>
<feature type="compositionally biased region" description="Polar residues" evidence="9">
    <location>
        <begin position="250"/>
        <end position="263"/>
    </location>
</feature>
<reference evidence="11" key="2">
    <citation type="journal article" date="2023" name="IMA Fungus">
        <title>Comparative genomic study of the Penicillium genus elucidates a diverse pangenome and 15 lateral gene transfer events.</title>
        <authorList>
            <person name="Petersen C."/>
            <person name="Sorensen T."/>
            <person name="Nielsen M.R."/>
            <person name="Sondergaard T.E."/>
            <person name="Sorensen J.L."/>
            <person name="Fitzpatrick D.A."/>
            <person name="Frisvad J.C."/>
            <person name="Nielsen K.L."/>
        </authorList>
    </citation>
    <scope>NUCLEOTIDE SEQUENCE</scope>
    <source>
        <strain evidence="11">IBT 16125</strain>
    </source>
</reference>
<feature type="domain" description="BRCT" evidence="10">
    <location>
        <begin position="1"/>
        <end position="81"/>
    </location>
</feature>
<evidence type="ECO:0000256" key="3">
    <source>
        <dbReference type="ARBA" id="ARBA00022895"/>
    </source>
</evidence>
<keyword evidence="2 8" id="KW-0158">Chromosome</keyword>
<dbReference type="GeneID" id="81595879"/>
<dbReference type="Pfam" id="PF08914">
    <property type="entry name" value="Myb_Rap1"/>
    <property type="match status" value="1"/>
</dbReference>
<keyword evidence="3 8" id="KW-0779">Telomere</keyword>
<dbReference type="Gene3D" id="1.10.10.60">
    <property type="entry name" value="Homeodomain-like"/>
    <property type="match status" value="1"/>
</dbReference>
<feature type="region of interest" description="Disordered" evidence="9">
    <location>
        <begin position="155"/>
        <end position="299"/>
    </location>
</feature>
<dbReference type="InterPro" id="IPR039595">
    <property type="entry name" value="TE2IP/Rap1"/>
</dbReference>
<protein>
    <recommendedName>
        <fullName evidence="8">DNA-binding protein RAP1</fullName>
    </recommendedName>
</protein>
<evidence type="ECO:0000256" key="4">
    <source>
        <dbReference type="ARBA" id="ARBA00023015"/>
    </source>
</evidence>
<dbReference type="InterPro" id="IPR001357">
    <property type="entry name" value="BRCT_dom"/>
</dbReference>
<dbReference type="GO" id="GO:0042162">
    <property type="term" value="F:telomeric DNA binding"/>
    <property type="evidence" value="ECO:0007669"/>
    <property type="project" value="TreeGrafter"/>
</dbReference>
<dbReference type="Gene3D" id="3.40.50.10190">
    <property type="entry name" value="BRCT domain"/>
    <property type="match status" value="1"/>
</dbReference>
<dbReference type="PROSITE" id="PS50172">
    <property type="entry name" value="BRCT"/>
    <property type="match status" value="1"/>
</dbReference>
<keyword evidence="6" id="KW-0804">Transcription</keyword>
<comment type="subcellular location">
    <subcellularLocation>
        <location evidence="8">Nucleus</location>
    </subcellularLocation>
    <subcellularLocation>
        <location evidence="8">Chromosome</location>
        <location evidence="8">Telomere</location>
    </subcellularLocation>
</comment>
<evidence type="ECO:0000256" key="9">
    <source>
        <dbReference type="SAM" id="MobiDB-lite"/>
    </source>
</evidence>
<reference evidence="11" key="1">
    <citation type="submission" date="2022-12" db="EMBL/GenBank/DDBJ databases">
        <authorList>
            <person name="Petersen C."/>
        </authorList>
    </citation>
    <scope>NUCLEOTIDE SEQUENCE</scope>
    <source>
        <strain evidence="11">IBT 16125</strain>
    </source>
</reference>
<evidence type="ECO:0000259" key="10">
    <source>
        <dbReference type="PROSITE" id="PS50172"/>
    </source>
</evidence>
<keyword evidence="7 8" id="KW-0539">Nucleus</keyword>
<dbReference type="GO" id="GO:0010833">
    <property type="term" value="P:telomere maintenance via telomere lengthening"/>
    <property type="evidence" value="ECO:0007669"/>
    <property type="project" value="UniProtKB-UniRule"/>
</dbReference>
<evidence type="ECO:0000313" key="11">
    <source>
        <dbReference type="EMBL" id="KAJ5460701.1"/>
    </source>
</evidence>
<evidence type="ECO:0000256" key="7">
    <source>
        <dbReference type="ARBA" id="ARBA00023242"/>
    </source>
</evidence>
<gene>
    <name evidence="11" type="ORF">N7458_002253</name>
</gene>
<dbReference type="CDD" id="cd11653">
    <property type="entry name" value="rap1_RCT"/>
    <property type="match status" value="1"/>
</dbReference>
<dbReference type="Gene3D" id="1.10.10.2170">
    <property type="match status" value="1"/>
</dbReference>
<name>A0AAD6G633_9EURO</name>
<dbReference type="CDD" id="cd11655">
    <property type="entry name" value="rap1_myb-like"/>
    <property type="match status" value="1"/>
</dbReference>
<comment type="function">
    <text evidence="8">Involved in the regulation of telomere length, clustering and has a specific role in telomere position effect (TPE).</text>
</comment>
<dbReference type="Pfam" id="PF16589">
    <property type="entry name" value="BRCT_2"/>
    <property type="match status" value="1"/>
</dbReference>
<feature type="region of interest" description="Disordered" evidence="9">
    <location>
        <begin position="323"/>
        <end position="356"/>
    </location>
</feature>
<sequence length="454" mass="50833">MSNIFGGGRFFLSHAIPQRTQLKEKIEKHGGSVVLLEKDADIILVDHLRKTQTHPPNALSYQYVEQSIYRGKLEDPATHRVGPAAPRPMGASNIPTKSTRRSYTLEDDRIVFDWLYPYEKSKGAPTHGNTIYKNLAERFPHHTWQSWRSRYLKTLRGKPRPGGGIPRPDLVYGGPEAVPRFGPLSQGPQTPVQSPTPTEPPTQPASAPSKQPSPPAESSTKRRLPPDSSPHQPEEASPAKRRRIDVPEQPLSTTRTSLNQPSQIITRPLRTPPRGPLGKHTDTSGPEPDPAHHQISTIPAQRTIITETSEVTKQTVDPLFQHLPFFPSSSEAESEDDEEETEDDDGEDSDPEDYPDISSWVQAQVARGADVSIVLDALRYTSMEPALARKLLKILMAGNPVPENMRGVWTEEDDQCLESPNARDVERVTKKHGDRLFQARWEYLEMARERGLVQ</sequence>
<dbReference type="InterPro" id="IPR009057">
    <property type="entry name" value="Homeodomain-like_sf"/>
</dbReference>
<evidence type="ECO:0000256" key="5">
    <source>
        <dbReference type="ARBA" id="ARBA00023159"/>
    </source>
</evidence>